<gene>
    <name evidence="2" type="ORF">DES49_1899</name>
</gene>
<evidence type="ECO:0000256" key="1">
    <source>
        <dbReference type="SAM" id="Phobius"/>
    </source>
</evidence>
<dbReference type="EMBL" id="SOAX01000003">
    <property type="protein sequence ID" value="TDT41794.1"/>
    <property type="molecule type" value="Genomic_DNA"/>
</dbReference>
<evidence type="ECO:0000313" key="3">
    <source>
        <dbReference type="Proteomes" id="UP000295830"/>
    </source>
</evidence>
<reference evidence="2 3" key="1">
    <citation type="submission" date="2019-03" db="EMBL/GenBank/DDBJ databases">
        <title>Genomic Encyclopedia of Type Strains, Phase IV (KMG-IV): sequencing the most valuable type-strain genomes for metagenomic binning, comparative biology and taxonomic classification.</title>
        <authorList>
            <person name="Goeker M."/>
        </authorList>
    </citation>
    <scope>NUCLEOTIDE SEQUENCE [LARGE SCALE GENOMIC DNA]</scope>
    <source>
        <strain evidence="2 3">DSM 15505</strain>
    </source>
</reference>
<evidence type="ECO:0000313" key="2">
    <source>
        <dbReference type="EMBL" id="TDT41794.1"/>
    </source>
</evidence>
<organism evidence="2 3">
    <name type="scientific">Halospina denitrificans</name>
    <dbReference type="NCBI Taxonomy" id="332522"/>
    <lineage>
        <taxon>Bacteria</taxon>
        <taxon>Pseudomonadati</taxon>
        <taxon>Pseudomonadota</taxon>
        <taxon>Gammaproteobacteria</taxon>
        <taxon>Halospina</taxon>
    </lineage>
</organism>
<comment type="caution">
    <text evidence="2">The sequence shown here is derived from an EMBL/GenBank/DDBJ whole genome shotgun (WGS) entry which is preliminary data.</text>
</comment>
<feature type="transmembrane region" description="Helical" evidence="1">
    <location>
        <begin position="6"/>
        <end position="22"/>
    </location>
</feature>
<keyword evidence="3" id="KW-1185">Reference proteome</keyword>
<keyword evidence="1" id="KW-0472">Membrane</keyword>
<accession>A0A4R7JVA9</accession>
<keyword evidence="1" id="KW-1133">Transmembrane helix</keyword>
<dbReference type="OrthoDB" id="6184930at2"/>
<proteinExistence type="predicted"/>
<dbReference type="RefSeq" id="WP_133736132.1">
    <property type="nucleotide sequence ID" value="NZ_SOAX01000003.1"/>
</dbReference>
<dbReference type="Proteomes" id="UP000295830">
    <property type="component" value="Unassembled WGS sequence"/>
</dbReference>
<protein>
    <submittedName>
        <fullName evidence="2">Uncharacterized protein</fullName>
    </submittedName>
</protein>
<keyword evidence="1" id="KW-0812">Transmembrane</keyword>
<name>A0A4R7JVA9_9GAMM</name>
<sequence length="133" mass="14705">MVDIILTAIVVLVIVTVIYRVVPHRDLGAKKPMLAFFPKYRNQVANPDSDDQIEQTMGSLGFKKSKSKGGLTEYSRGSVIGDLSIKLSKVKVTFHPVSNGKLPFAVEAAWVVAFDTGDHWQFTKELGDKLERG</sequence>
<dbReference type="AlphaFoldDB" id="A0A4R7JVA9"/>